<comment type="caution">
    <text evidence="1">The sequence shown here is derived from an EMBL/GenBank/DDBJ whole genome shotgun (WGS) entry which is preliminary data.</text>
</comment>
<dbReference type="InterPro" id="IPR022028">
    <property type="entry name" value="DUF3604"/>
</dbReference>
<dbReference type="EMBL" id="QOPE01000014">
    <property type="protein sequence ID" value="RCL41388.1"/>
    <property type="molecule type" value="Genomic_DNA"/>
</dbReference>
<organism evidence="1 2">
    <name type="scientific">SAR86 cluster bacterium</name>
    <dbReference type="NCBI Taxonomy" id="2030880"/>
    <lineage>
        <taxon>Bacteria</taxon>
        <taxon>Pseudomonadati</taxon>
        <taxon>Pseudomonadota</taxon>
        <taxon>Gammaproteobacteria</taxon>
        <taxon>SAR86 cluster</taxon>
    </lineage>
</organism>
<dbReference type="SUPFAM" id="SSF89550">
    <property type="entry name" value="PHP domain-like"/>
    <property type="match status" value="1"/>
</dbReference>
<accession>A0A368BVN3</accession>
<evidence type="ECO:0000313" key="2">
    <source>
        <dbReference type="Proteomes" id="UP000253307"/>
    </source>
</evidence>
<dbReference type="Proteomes" id="UP000253307">
    <property type="component" value="Unassembled WGS sequence"/>
</dbReference>
<evidence type="ECO:0000313" key="1">
    <source>
        <dbReference type="EMBL" id="RCL41388.1"/>
    </source>
</evidence>
<dbReference type="Pfam" id="PF12228">
    <property type="entry name" value="DUF3604"/>
    <property type="match status" value="1"/>
</dbReference>
<dbReference type="InterPro" id="IPR016195">
    <property type="entry name" value="Pol/histidinol_Pase-like"/>
</dbReference>
<protein>
    <submittedName>
        <fullName evidence="1">DUF3604 domain-containing protein</fullName>
    </submittedName>
</protein>
<sequence length="721" mass="81440">MAKFQYSKSFLFLFLFGLIGCGSDVPPGSVEGDPRNENKIYESDLKFYKTKENLFQSSQEVIDDTQILFGDLHVHTTYSIDAFTLELPMMGLQGVHDSSMACDFARYCANLDFFSFNDHAESLTPEHWRDQKEIVQQCNINSTDSVTADLTVFPGWEWTQIGNTPENHWGHRNVIFKDLDSLPARPIGSRTPESGLGVFNMTRQAINARWIDPLNFKRYSDLEWLLDRVAEIPFCDNQSSVHELPLDCYEYAETPRDLFSKLDEWGHDSIVIPHGTSWGFHVPYNTSWDNRLNKQGHDPKKQILLEVMSGHGNSEEFKSFFGAGLNDDGSMLCPEPTSDFLPCCWQAGEMMKARCEGLSEAECSARVELAKQYTLEAGPYSNMVFPEAEPEEWLNCNQCTDCFKPAFNYRPKQSAQYALALTNFSEDDQRYNFGFIASTDDHTARPGTGYKQYERRKMTFAAGVKSSLFDYKYPAEDPNFPELPSTLPGESQTDSERNSSFAYPGGLVAVHSKSRSRDDIWQALKDKNVYGTSGPRILLWFDLLNGPNGEASMGSAVTMISNPTFRVKAAGSFKQIPGCPEYSIDSLSEERLDYLCSGECYNPSSDRYLIDRIEIIKITPQEYQGEPIEPLIQDRWKVIDCPKSNSGCVVEFEDSEYSRDSTYYVRAIQGGTLAINGENITIDGGGEVNICKGSYKTNLNDDCLSMTEERAWSSPIYLSKP</sequence>
<reference evidence="1 2" key="1">
    <citation type="journal article" date="2018" name="Microbiome">
        <title>Fine metagenomic profile of the Mediterranean stratified and mixed water columns revealed by assembly and recruitment.</title>
        <authorList>
            <person name="Haro-Moreno J.M."/>
            <person name="Lopez-Perez M."/>
            <person name="De La Torre J.R."/>
            <person name="Picazo A."/>
            <person name="Camacho A."/>
            <person name="Rodriguez-Valera F."/>
        </authorList>
    </citation>
    <scope>NUCLEOTIDE SEQUENCE [LARGE SCALE GENOMIC DNA]</scope>
    <source>
        <strain evidence="1">MED-G82</strain>
    </source>
</reference>
<gene>
    <name evidence="1" type="ORF">DBW96_02410</name>
</gene>
<dbReference type="PROSITE" id="PS51257">
    <property type="entry name" value="PROKAR_LIPOPROTEIN"/>
    <property type="match status" value="1"/>
</dbReference>
<name>A0A368BVN3_9GAMM</name>
<proteinExistence type="predicted"/>
<dbReference type="AlphaFoldDB" id="A0A368BVN3"/>
<dbReference type="Gene3D" id="3.20.20.140">
    <property type="entry name" value="Metal-dependent hydrolases"/>
    <property type="match status" value="1"/>
</dbReference>